<organism evidence="2 3">
    <name type="scientific">Bacillus pacificus</name>
    <dbReference type="NCBI Taxonomy" id="2026187"/>
    <lineage>
        <taxon>Bacteria</taxon>
        <taxon>Bacillati</taxon>
        <taxon>Bacillota</taxon>
        <taxon>Bacilli</taxon>
        <taxon>Bacillales</taxon>
        <taxon>Bacillaceae</taxon>
        <taxon>Bacillus</taxon>
        <taxon>Bacillus cereus group</taxon>
    </lineage>
</organism>
<accession>A0A1Y5Z9B1</accession>
<name>A0A1Y5Z9B1_9BACI</name>
<dbReference type="Proteomes" id="UP001174229">
    <property type="component" value="Unassembled WGS sequence"/>
</dbReference>
<dbReference type="RefSeq" id="WP_046648660.1">
    <property type="nucleotide sequence ID" value="NZ_CP086329.1"/>
</dbReference>
<evidence type="ECO:0000313" key="1">
    <source>
        <dbReference type="EMBL" id="MDK7393977.1"/>
    </source>
</evidence>
<dbReference type="EMBL" id="FWZB01000033">
    <property type="protein sequence ID" value="SMD86666.1"/>
    <property type="molecule type" value="Genomic_DNA"/>
</dbReference>
<proteinExistence type="predicted"/>
<dbReference type="GeneID" id="69534801"/>
<protein>
    <submittedName>
        <fullName evidence="2">Uncharacterized protein</fullName>
    </submittedName>
</protein>
<gene>
    <name evidence="2" type="ORF">BACERE00191_01647</name>
    <name evidence="1" type="ORF">OWO78_21605</name>
</gene>
<dbReference type="Proteomes" id="UP000194499">
    <property type="component" value="Unassembled WGS sequence"/>
</dbReference>
<dbReference type="EMBL" id="JAPNPE010000011">
    <property type="protein sequence ID" value="MDK7393977.1"/>
    <property type="molecule type" value="Genomic_DNA"/>
</dbReference>
<dbReference type="AlphaFoldDB" id="A0A1Y5Z9B1"/>
<evidence type="ECO:0000313" key="2">
    <source>
        <dbReference type="EMBL" id="SMD86666.1"/>
    </source>
</evidence>
<evidence type="ECO:0000313" key="3">
    <source>
        <dbReference type="Proteomes" id="UP000194499"/>
    </source>
</evidence>
<reference evidence="3" key="1">
    <citation type="submission" date="2017-04" db="EMBL/GenBank/DDBJ databases">
        <authorList>
            <person name="Criscuolo A."/>
        </authorList>
    </citation>
    <scope>NUCLEOTIDE SEQUENCE [LARGE SCALE GENOMIC DNA]</scope>
</reference>
<reference evidence="1" key="3">
    <citation type="submission" date="2022-11" db="EMBL/GenBank/DDBJ databases">
        <title>WGS-based characterization of Bacillus cereus isolated from food &amp; feed additives.</title>
        <authorList>
            <person name="Bogaerts B."/>
            <person name="Fraiture M.-A."/>
            <person name="Roosens N.H.C."/>
            <person name="De Keersmaecker S.C.J."/>
            <person name="Vanneste K."/>
        </authorList>
    </citation>
    <scope>NUCLEOTIDE SEQUENCE</scope>
    <source>
        <strain evidence="1">74.2</strain>
    </source>
</reference>
<reference evidence="2" key="2">
    <citation type="submission" date="2017-04" db="EMBL/GenBank/DDBJ databases">
        <authorList>
            <person name="Afonso C.L."/>
            <person name="Miller P.J."/>
            <person name="Scott M.A."/>
            <person name="Spackman E."/>
            <person name="Goraichik I."/>
            <person name="Dimitrov K.M."/>
            <person name="Suarez D.L."/>
            <person name="Swayne D.E."/>
        </authorList>
    </citation>
    <scope>NUCLEOTIDE SEQUENCE [LARGE SCALE GENOMIC DNA]</scope>
    <source>
        <strain evidence="2">16-00191</strain>
    </source>
</reference>
<sequence length="140" mass="16789">MKKKYIEFILENQEHMKKIQELDNISKEIGDHLLGKIERTSNGILISESKVHDLSYLERELERLIEDNYFMDNDCDCFGMIEQGYMHALYNHFPLDLIEAITTEQTRRHTRKRHPKKSWEKLRSYGLETVDKRKNTNIAF</sequence>